<dbReference type="CDD" id="cd07721">
    <property type="entry name" value="yflN-like_MBL-fold"/>
    <property type="match status" value="1"/>
</dbReference>
<dbReference type="InterPro" id="IPR036866">
    <property type="entry name" value="RibonucZ/Hydroxyglut_hydro"/>
</dbReference>
<dbReference type="RefSeq" id="WP_107138747.1">
    <property type="nucleotide sequence ID" value="NZ_PYSV01000014.1"/>
</dbReference>
<dbReference type="InterPro" id="IPR001279">
    <property type="entry name" value="Metallo-B-lactamas"/>
</dbReference>
<dbReference type="GO" id="GO:0016787">
    <property type="term" value="F:hydrolase activity"/>
    <property type="evidence" value="ECO:0007669"/>
    <property type="project" value="UniProtKB-KW"/>
</dbReference>
<proteinExistence type="predicted"/>
<dbReference type="SMART" id="SM00849">
    <property type="entry name" value="Lactamase_B"/>
    <property type="match status" value="1"/>
</dbReference>
<feature type="domain" description="Metallo-beta-lactamase" evidence="1">
    <location>
        <begin position="25"/>
        <end position="233"/>
    </location>
</feature>
<dbReference type="OrthoDB" id="9802248at2"/>
<keyword evidence="2" id="KW-0378">Hydrolase</keyword>
<evidence type="ECO:0000259" key="1">
    <source>
        <dbReference type="SMART" id="SM00849"/>
    </source>
</evidence>
<name>A0A2T3W5N5_9DEIO</name>
<evidence type="ECO:0000313" key="2">
    <source>
        <dbReference type="EMBL" id="PTA67189.1"/>
    </source>
</evidence>
<dbReference type="PANTHER" id="PTHR42951:SF17">
    <property type="entry name" value="METALLO-BETA-LACTAMASE DOMAIN-CONTAINING PROTEIN"/>
    <property type="match status" value="1"/>
</dbReference>
<dbReference type="InterPro" id="IPR050855">
    <property type="entry name" value="NDM-1-like"/>
</dbReference>
<dbReference type="Proteomes" id="UP000240317">
    <property type="component" value="Unassembled WGS sequence"/>
</dbReference>
<gene>
    <name evidence="2" type="ORF">C8263_13920</name>
</gene>
<comment type="caution">
    <text evidence="2">The sequence shown here is derived from an EMBL/GenBank/DDBJ whole genome shotgun (WGS) entry which is preliminary data.</text>
</comment>
<evidence type="ECO:0000313" key="3">
    <source>
        <dbReference type="Proteomes" id="UP000240317"/>
    </source>
</evidence>
<reference evidence="2 3" key="1">
    <citation type="submission" date="2018-03" db="EMBL/GenBank/DDBJ databases">
        <title>Draft genome of Deinococcus sp. OD32.</title>
        <authorList>
            <person name="Wang X.-P."/>
            <person name="Du Z.-J."/>
        </authorList>
    </citation>
    <scope>NUCLEOTIDE SEQUENCE [LARGE SCALE GENOMIC DNA]</scope>
    <source>
        <strain evidence="2 3">OD32</strain>
    </source>
</reference>
<protein>
    <submittedName>
        <fullName evidence="2">MBL fold metallo-hydrolase</fullName>
    </submittedName>
</protein>
<dbReference type="SUPFAM" id="SSF56281">
    <property type="entry name" value="Metallo-hydrolase/oxidoreductase"/>
    <property type="match status" value="1"/>
</dbReference>
<dbReference type="Gene3D" id="3.60.15.10">
    <property type="entry name" value="Ribonuclease Z/Hydroxyacylglutathione hydrolase-like"/>
    <property type="match status" value="1"/>
</dbReference>
<dbReference type="PANTHER" id="PTHR42951">
    <property type="entry name" value="METALLO-BETA-LACTAMASE DOMAIN-CONTAINING"/>
    <property type="match status" value="1"/>
</dbReference>
<organism evidence="2 3">
    <name type="scientific">Deinococcus arcticus</name>
    <dbReference type="NCBI Taxonomy" id="2136176"/>
    <lineage>
        <taxon>Bacteria</taxon>
        <taxon>Thermotogati</taxon>
        <taxon>Deinococcota</taxon>
        <taxon>Deinococci</taxon>
        <taxon>Deinococcales</taxon>
        <taxon>Deinococcaceae</taxon>
        <taxon>Deinococcus</taxon>
    </lineage>
</organism>
<keyword evidence="3" id="KW-1185">Reference proteome</keyword>
<accession>A0A2T3W5N5</accession>
<sequence length="301" mass="32262">MSSILSATGQLSWLRPDVARLRLPLVNVYFVGHPGQDWVLVDAGLPGTAGLIERAAQAAYGGRAPRAIVLTHGHLDHVGTLRALHRRWAAPIFVHPLERPFVTGQARYPWPDPLVGGGMSLLSPAFVPGPFDFGSAVQTLPEGGEVPALPDWRWLHTPGHTDGHVALWRAADRTLLAGDAVVTTHQATVRGALTLHPVSVQGPPSYYTPNWTAAHTSAQQLAELEADLLATGHGHPVQGPQVAADLTRLARTFDERSRPFGGWYTRHPVPVGGPVPRGPGPLGRPLAGLGALAALWWLTRR</sequence>
<dbReference type="AlphaFoldDB" id="A0A2T3W5N5"/>
<dbReference type="EMBL" id="PYSV01000014">
    <property type="protein sequence ID" value="PTA67189.1"/>
    <property type="molecule type" value="Genomic_DNA"/>
</dbReference>
<dbReference type="Pfam" id="PF00753">
    <property type="entry name" value="Lactamase_B"/>
    <property type="match status" value="1"/>
</dbReference>